<dbReference type="CDD" id="cd17769">
    <property type="entry name" value="NP_TgUP-like"/>
    <property type="match status" value="1"/>
</dbReference>
<dbReference type="GO" id="GO:0005829">
    <property type="term" value="C:cytosol"/>
    <property type="evidence" value="ECO:0007669"/>
    <property type="project" value="TreeGrafter"/>
</dbReference>
<dbReference type="PDB" id="6K5G">
    <property type="method" value="X-ray"/>
    <property type="resolution" value="1.57 A"/>
    <property type="chains" value="A/B/C/D=1-296"/>
</dbReference>
<dbReference type="VEuPathDB" id="FungiDB:DVH05_028186"/>
<proteinExistence type="evidence at protein level"/>
<reference evidence="2" key="1">
    <citation type="submission" date="2018-04" db="EMBL/GenBank/DDBJ databases">
        <authorList>
            <person name="Yang C."/>
        </authorList>
    </citation>
    <scope>NUCLEOTIDE SEQUENCE</scope>
    <source>
        <strain evidence="2">A</strain>
    </source>
</reference>
<dbReference type="SMR" id="A0A410UCT3"/>
<dbReference type="Pfam" id="PF01048">
    <property type="entry name" value="PNP_UDP_1"/>
    <property type="match status" value="1"/>
</dbReference>
<dbReference type="InterPro" id="IPR000845">
    <property type="entry name" value="Nucleoside_phosphorylase_d"/>
</dbReference>
<dbReference type="BRENDA" id="2.4.2.3">
    <property type="organism ID" value="11828"/>
</dbReference>
<dbReference type="GO" id="GO:0006218">
    <property type="term" value="P:uridine catabolic process"/>
    <property type="evidence" value="ECO:0007669"/>
    <property type="project" value="TreeGrafter"/>
</dbReference>
<dbReference type="PANTHER" id="PTHR43691">
    <property type="entry name" value="URIDINE PHOSPHORYLASE"/>
    <property type="match status" value="1"/>
</dbReference>
<evidence type="ECO:0007829" key="3">
    <source>
        <dbReference type="PDB" id="6K5G"/>
    </source>
</evidence>
<evidence type="ECO:0000259" key="1">
    <source>
        <dbReference type="Pfam" id="PF01048"/>
    </source>
</evidence>
<dbReference type="SUPFAM" id="SSF53167">
    <property type="entry name" value="Purine and uridine phosphorylases"/>
    <property type="match status" value="1"/>
</dbReference>
<evidence type="ECO:0007829" key="4">
    <source>
        <dbReference type="PDB" id="6K5H"/>
    </source>
</evidence>
<dbReference type="OrthoDB" id="416752at2759"/>
<dbReference type="PDBsum" id="6K5K"/>
<dbReference type="AlphaFoldDB" id="A0A410UCT3"/>
<dbReference type="InterPro" id="IPR035994">
    <property type="entry name" value="Nucleoside_phosphorylase_sf"/>
</dbReference>
<dbReference type="PDBsum" id="6K5G"/>
<evidence type="ECO:0000313" key="2">
    <source>
        <dbReference type="EMBL" id="QAU20863.1"/>
    </source>
</evidence>
<feature type="domain" description="Nucleoside phosphorylase" evidence="1">
    <location>
        <begin position="31"/>
        <end position="267"/>
    </location>
</feature>
<dbReference type="PDB" id="6K5H">
    <property type="method" value="X-ray"/>
    <property type="resolution" value="2.50 A"/>
    <property type="chains" value="A/B/C/D=1-296"/>
</dbReference>
<keyword evidence="2" id="KW-0808">Transferase</keyword>
<protein>
    <submittedName>
        <fullName evidence="2">Uridine phosphorylase</fullName>
        <ecNumber evidence="2">2.4.2.3</ecNumber>
    </submittedName>
</protein>
<sequence length="296" mass="31649">MAYQNTNAMPTHSDGTVLHLGLRAGQVANRIVSVGSLGRAKVLAQLLDEGHFETFESARGFTTYSGKVKGVPVSIVATGMGVPNMDFVVRETRAVVNGPMTIIRFGTCGAVREEVPPGSVVVNGKGSIMVTRNPDAFFPGASEEDCYRVSRVMPSSSTLSKALVASMEDKLTALRAEPVIAASSDCDALRVFDGLNATACSFYSSQGRLDSNFDDRNEKLVEDLTTAHPDLYTVEMETFHLLDLAQRSRGSIQATAAVLVVANRLSGQIVESEVLEALESFWGGVVLQTIVSTPLD</sequence>
<dbReference type="EC" id="2.4.2.3" evidence="2"/>
<dbReference type="GO" id="GO:0004850">
    <property type="term" value="F:uridine phosphorylase activity"/>
    <property type="evidence" value="ECO:0007669"/>
    <property type="project" value="UniProtKB-EC"/>
</dbReference>
<gene>
    <name evidence="2" type="primary">up</name>
</gene>
<accession>A0A410UCT3</accession>
<dbReference type="EMBL" id="MH244427">
    <property type="protein sequence ID" value="QAU20863.1"/>
    <property type="molecule type" value="mRNA"/>
</dbReference>
<keyword evidence="2" id="KW-0328">Glycosyltransferase</keyword>
<dbReference type="PDB" id="6K5K">
    <property type="method" value="X-ray"/>
    <property type="resolution" value="2.10 A"/>
    <property type="chains" value="A/B/C/D=1-296"/>
</dbReference>
<organism evidence="2">
    <name type="scientific">Phytophthora capsici</name>
    <dbReference type="NCBI Taxonomy" id="4784"/>
    <lineage>
        <taxon>Eukaryota</taxon>
        <taxon>Sar</taxon>
        <taxon>Stramenopiles</taxon>
        <taxon>Oomycota</taxon>
        <taxon>Peronosporomycetes</taxon>
        <taxon>Peronosporales</taxon>
        <taxon>Peronosporaceae</taxon>
        <taxon>Phytophthora</taxon>
    </lineage>
</organism>
<dbReference type="PDBsum" id="6K5H"/>
<dbReference type="PDB" id="6K8P">
    <property type="method" value="X-ray"/>
    <property type="resolution" value="1.97 A"/>
    <property type="chains" value="A/B/C/D=1-296"/>
</dbReference>
<dbReference type="PANTHER" id="PTHR43691:SF14">
    <property type="entry name" value="URIDINE PHOSPHORYLASE"/>
    <property type="match status" value="1"/>
</dbReference>
<name>A0A410UCT3_PHYCP</name>
<keyword evidence="3 4" id="KW-0002">3D-structure</keyword>
<dbReference type="Gene3D" id="3.40.50.1580">
    <property type="entry name" value="Nucleoside phosphorylase domain"/>
    <property type="match status" value="1"/>
</dbReference>
<dbReference type="PDBsum" id="6K8P"/>
<reference evidence="3 4" key="2">
    <citation type="journal article" date="2020" name="Sci. Rep.">
        <title>Structural and catalytic analysis of two diverse uridine phosphorylases in Phytophthora capsici.</title>
        <authorList>
            <person name="Yang C."/>
            <person name="Li J."/>
            <person name="Huang Z."/>
            <person name="Zhang X."/>
            <person name="Gao X."/>
            <person name="Zhu C."/>
            <person name="Morris P.F."/>
            <person name="Zhang X."/>
        </authorList>
    </citation>
    <scope>X-RAY CRYSTALLOGRAPHY (1.57 ANGSTROMS)</scope>
</reference>